<dbReference type="STRING" id="51670.SAMN04488557_0952"/>
<feature type="transmembrane region" description="Helical" evidence="1">
    <location>
        <begin position="79"/>
        <end position="96"/>
    </location>
</feature>
<evidence type="ECO:0000313" key="4">
    <source>
        <dbReference type="Proteomes" id="UP000199423"/>
    </source>
</evidence>
<dbReference type="OrthoDB" id="9792534at2"/>
<dbReference type="InterPro" id="IPR005804">
    <property type="entry name" value="FA_desaturase_dom"/>
</dbReference>
<organism evidence="3 4">
    <name type="scientific">Hyphomicrobium facile</name>
    <dbReference type="NCBI Taxonomy" id="51670"/>
    <lineage>
        <taxon>Bacteria</taxon>
        <taxon>Pseudomonadati</taxon>
        <taxon>Pseudomonadota</taxon>
        <taxon>Alphaproteobacteria</taxon>
        <taxon>Hyphomicrobiales</taxon>
        <taxon>Hyphomicrobiaceae</taxon>
        <taxon>Hyphomicrobium</taxon>
    </lineage>
</organism>
<evidence type="ECO:0000256" key="1">
    <source>
        <dbReference type="SAM" id="Phobius"/>
    </source>
</evidence>
<evidence type="ECO:0000259" key="2">
    <source>
        <dbReference type="Pfam" id="PF00487"/>
    </source>
</evidence>
<keyword evidence="1" id="KW-0472">Membrane</keyword>
<dbReference type="PANTHER" id="PTHR19353">
    <property type="entry name" value="FATTY ACID DESATURASE 2"/>
    <property type="match status" value="1"/>
</dbReference>
<gene>
    <name evidence="3" type="ORF">SAMN04488557_0952</name>
</gene>
<feature type="domain" description="Fatty acid desaturase" evidence="2">
    <location>
        <begin position="297"/>
        <end position="398"/>
    </location>
</feature>
<feature type="transmembrane region" description="Helical" evidence="1">
    <location>
        <begin position="287"/>
        <end position="306"/>
    </location>
</feature>
<keyword evidence="4" id="KW-1185">Reference proteome</keyword>
<dbReference type="Proteomes" id="UP000199423">
    <property type="component" value="Unassembled WGS sequence"/>
</dbReference>
<proteinExistence type="predicted"/>
<feature type="transmembrane region" description="Helical" evidence="1">
    <location>
        <begin position="312"/>
        <end position="332"/>
    </location>
</feature>
<name>A0A1I7N0M9_9HYPH</name>
<keyword evidence="1" id="KW-0812">Transmembrane</keyword>
<feature type="transmembrane region" description="Helical" evidence="1">
    <location>
        <begin position="246"/>
        <end position="266"/>
    </location>
</feature>
<dbReference type="GO" id="GO:0016020">
    <property type="term" value="C:membrane"/>
    <property type="evidence" value="ECO:0007669"/>
    <property type="project" value="TreeGrafter"/>
</dbReference>
<sequence length="469" mass="52860">MAGNARSSMADAGLTVRETATSGEARQKGPRRGDAIRELKKRDNFTNFRHIAFVYLVIAASIGLTIWSYGAVAEAGLEWWWNIPMTLLCIAVVGASQHQFGGVIHEGTHFILFENKTLNELASDWLGGFPIYTSTFQYRLHHLAHHQFINDPLRDPDWAQLNESGHDLDFPITHFEMLKELGKQLWLPNLFRYMIVRARYSALGTDNNPYMDRERKGERLPTLMGVIYAVTAPAAAITLIESGHGAWAFAALGVMTAAAVAYFYFLDEEKLPHAHVETVISHRTTNISRILFMAILYSALTGIEVAGWGPAWAYFGLLWILPLFTAFPLFMIMRQWVQHGNADRGRYTNTRVFLVNPFIRYAVFPFGMDYHLPHHVFASVPHYKLKGLHELLLQDPEYRDKGIVVEGYFNSPHGKVEDRNPTVIEVLGEKYAPEAGGNVYVDTNTLEYAKVSDAAAIARENEASLRDGT</sequence>
<dbReference type="RefSeq" id="WP_092864832.1">
    <property type="nucleotide sequence ID" value="NZ_FPCH01000001.1"/>
</dbReference>
<evidence type="ECO:0000313" key="3">
    <source>
        <dbReference type="EMBL" id="SFV28229.1"/>
    </source>
</evidence>
<protein>
    <submittedName>
        <fullName evidence="3">Fatty acid desaturase</fullName>
    </submittedName>
</protein>
<dbReference type="PANTHER" id="PTHR19353:SF19">
    <property type="entry name" value="DELTA(5) FATTY ACID DESATURASE C-RELATED"/>
    <property type="match status" value="1"/>
</dbReference>
<dbReference type="GO" id="GO:0008610">
    <property type="term" value="P:lipid biosynthetic process"/>
    <property type="evidence" value="ECO:0007669"/>
    <property type="project" value="UniProtKB-ARBA"/>
</dbReference>
<feature type="transmembrane region" description="Helical" evidence="1">
    <location>
        <begin position="220"/>
        <end position="240"/>
    </location>
</feature>
<accession>A0A1I7N0M9</accession>
<dbReference type="Pfam" id="PF00487">
    <property type="entry name" value="FA_desaturase"/>
    <property type="match status" value="2"/>
</dbReference>
<dbReference type="GO" id="GO:0016717">
    <property type="term" value="F:oxidoreductase activity, acting on paired donors, with oxidation of a pair of donors resulting in the reduction of molecular oxygen to two molecules of water"/>
    <property type="evidence" value="ECO:0007669"/>
    <property type="project" value="TreeGrafter"/>
</dbReference>
<dbReference type="InterPro" id="IPR012171">
    <property type="entry name" value="Fatty_acid_desaturase"/>
</dbReference>
<feature type="domain" description="Fatty acid desaturase" evidence="2">
    <location>
        <begin position="79"/>
        <end position="288"/>
    </location>
</feature>
<dbReference type="AlphaFoldDB" id="A0A1I7N0M9"/>
<dbReference type="EMBL" id="FPCH01000001">
    <property type="protein sequence ID" value="SFV28229.1"/>
    <property type="molecule type" value="Genomic_DNA"/>
</dbReference>
<keyword evidence="1" id="KW-1133">Transmembrane helix</keyword>
<reference evidence="4" key="1">
    <citation type="submission" date="2016-10" db="EMBL/GenBank/DDBJ databases">
        <authorList>
            <person name="Varghese N."/>
            <person name="Submissions S."/>
        </authorList>
    </citation>
    <scope>NUCLEOTIDE SEQUENCE [LARGE SCALE GENOMIC DNA]</scope>
    <source>
        <strain evidence="4">DSM 1565</strain>
    </source>
</reference>
<feature type="transmembrane region" description="Helical" evidence="1">
    <location>
        <begin position="47"/>
        <end position="67"/>
    </location>
</feature>